<dbReference type="EMBL" id="JACVVK020000385">
    <property type="protein sequence ID" value="KAK7476095.1"/>
    <property type="molecule type" value="Genomic_DNA"/>
</dbReference>
<dbReference type="InterPro" id="IPR013587">
    <property type="entry name" value="Nitrate/nitrite_sensing"/>
</dbReference>
<dbReference type="Pfam" id="PF08376">
    <property type="entry name" value="NIT"/>
    <property type="match status" value="1"/>
</dbReference>
<proteinExistence type="predicted"/>
<keyword evidence="1" id="KW-0472">Membrane</keyword>
<dbReference type="AlphaFoldDB" id="A0ABD0JN50"/>
<feature type="domain" description="Nitrate/nitrite sensing protein" evidence="2">
    <location>
        <begin position="109"/>
        <end position="250"/>
    </location>
</feature>
<evidence type="ECO:0000313" key="3">
    <source>
        <dbReference type="EMBL" id="KAK7476095.1"/>
    </source>
</evidence>
<dbReference type="Proteomes" id="UP001519460">
    <property type="component" value="Unassembled WGS sequence"/>
</dbReference>
<keyword evidence="1" id="KW-1133">Transmembrane helix</keyword>
<sequence length="252" mass="27633">MSGFLSAKSALSNGHHVEFLTPLPPYGPSEKEETKGFGVAVRSALCGCTNLHTHRGRRNNALLILTIAILPVVALVIQNAVFVQNSNAILTTSVKVKDDVLFSIQSGTVVHYMQIERGTSALYISSTGDANVLKNLQGFRDNTDRAIESLTLWVGSSVDGENFVSRDKFHQSIRDFRELVTNVSVTVPENVAFYSNFIAVMIGWLADSIQISRSGDLWPVLVRYHMLIISKEQAGVERALGSTFFATGELRC</sequence>
<comment type="caution">
    <text evidence="3">The sequence shown here is derived from an EMBL/GenBank/DDBJ whole genome shotgun (WGS) entry which is preliminary data.</text>
</comment>
<name>A0ABD0JN50_9CAEN</name>
<reference evidence="3 4" key="1">
    <citation type="journal article" date="2023" name="Sci. Data">
        <title>Genome assembly of the Korean intertidal mud-creeper Batillaria attramentaria.</title>
        <authorList>
            <person name="Patra A.K."/>
            <person name="Ho P.T."/>
            <person name="Jun S."/>
            <person name="Lee S.J."/>
            <person name="Kim Y."/>
            <person name="Won Y.J."/>
        </authorList>
    </citation>
    <scope>NUCLEOTIDE SEQUENCE [LARGE SCALE GENOMIC DNA]</scope>
    <source>
        <strain evidence="3">Wonlab-2016</strain>
    </source>
</reference>
<protein>
    <recommendedName>
        <fullName evidence="2">Nitrate/nitrite sensing protein domain-containing protein</fullName>
    </recommendedName>
</protein>
<organism evidence="3 4">
    <name type="scientific">Batillaria attramentaria</name>
    <dbReference type="NCBI Taxonomy" id="370345"/>
    <lineage>
        <taxon>Eukaryota</taxon>
        <taxon>Metazoa</taxon>
        <taxon>Spiralia</taxon>
        <taxon>Lophotrochozoa</taxon>
        <taxon>Mollusca</taxon>
        <taxon>Gastropoda</taxon>
        <taxon>Caenogastropoda</taxon>
        <taxon>Sorbeoconcha</taxon>
        <taxon>Cerithioidea</taxon>
        <taxon>Batillariidae</taxon>
        <taxon>Batillaria</taxon>
    </lineage>
</organism>
<gene>
    <name evidence="3" type="ORF">BaRGS_00032649</name>
</gene>
<accession>A0ABD0JN50</accession>
<evidence type="ECO:0000256" key="1">
    <source>
        <dbReference type="SAM" id="Phobius"/>
    </source>
</evidence>
<evidence type="ECO:0000259" key="2">
    <source>
        <dbReference type="Pfam" id="PF08376"/>
    </source>
</evidence>
<keyword evidence="4" id="KW-1185">Reference proteome</keyword>
<feature type="transmembrane region" description="Helical" evidence="1">
    <location>
        <begin position="61"/>
        <end position="83"/>
    </location>
</feature>
<keyword evidence="1" id="KW-0812">Transmembrane</keyword>
<evidence type="ECO:0000313" key="4">
    <source>
        <dbReference type="Proteomes" id="UP001519460"/>
    </source>
</evidence>